<dbReference type="Pfam" id="PF09250">
    <property type="entry name" value="Prim-Pol"/>
    <property type="match status" value="1"/>
</dbReference>
<feature type="domain" description="SF3 helicase" evidence="4">
    <location>
        <begin position="320"/>
        <end position="483"/>
    </location>
</feature>
<sequence>MKSTYRQRHTTDDGVTPDPLLDIDCFPCRDDGHIDYRLMRKQDIPARHWKPLGRTNQPSLPMLCNLFEGLRAIEYHDIEEMNQLVWGEPENLLIQLSATKILKVPPAPGTRTTPMVCKGYARMVWDLLCGRLVCMHGDEDTLIKLLPVGKPSRNYPVLDIEAEYGISAKEHIDGFAEMIHDEAARLPFVTEDGDIIPLRAVDGIRLGGEPTQGFWRCKYRDGNGHEQNRVRRTYDLFAHPTPGDEKLLWITDPDIPWSLEVPKPKRFNSTGVDPKHPVSEAMWRYVSNVERMLAPVPGVKPLSYPEHSWAQLFKDMKRGRRNGSLFNLLRMPADAWLSDRFKRHMTVLSGDGGNGKSLLLERLLKPVCQGQAGNIPIAAFLGPEGMMETSNARGALARNRVAISSDTPALQLSNPALKSALSGEPVTYRRIGQNANEYRPNASIVAATNEFIGGLDDQSLNRRIALVEMADHTATGDRDGTPQPWFQDFIDWVTDPDSDAQFAMMAVSCELWAACPNEDPDVVHIAGRRFIKDNPFVQAIIRGIVLTTTPKPDGSMPDVWDGFAADRWLKANDVQIPSPSSREWRDAKQIVGLARRRAPHKLEGYGGTRPQVWQVMDDPAAQALFDRYAAPVWRDLQAERAEDEAEEKAQAEQAERTREQSLTLADMVPAHPEAGLDETVVRMDEDGVAGVLFPVAQDKRPLGKWGDYEAPDDHVDADRIGPDTEMAGLRPARDIVVVDCDVPEGEADQGKPDGFTVLQSMAGAYGSDGLPRTFSARTRSGGLHLYYRLAPGQSPLPVKAHQGRFAVMPVMGEPVSYAAGVPVDLRVGTTRSFAIAPGSQSPEGSWAIVDDMPVTVMPDSLHAALQRLADLPNGHGDRPVNVDAHGEPAADPDGVDVDLFDRKTGGASRTNPDGTHWHPRAHEVIGEGARNETMNSYYFGRLLHSPKNGDTPEQVKADLFAQAKASGLPDSETEGIWRSIVKGVSKKGGPIPADRDL</sequence>
<dbReference type="Pfam" id="PF19263">
    <property type="entry name" value="DUF5906"/>
    <property type="match status" value="1"/>
</dbReference>
<dbReference type="InterPro" id="IPR045455">
    <property type="entry name" value="NrS-1_pol-like_helicase"/>
</dbReference>
<keyword evidence="1" id="KW-0547">Nucleotide-binding</keyword>
<comment type="caution">
    <text evidence="5">The sequence shown here is derived from an EMBL/GenBank/DDBJ whole genome shotgun (WGS) entry which is preliminary data.</text>
</comment>
<dbReference type="SMART" id="SM00943">
    <property type="entry name" value="Prim-Pol"/>
    <property type="match status" value="1"/>
</dbReference>
<protein>
    <recommendedName>
        <fullName evidence="4">SF3 helicase domain-containing protein</fullName>
    </recommendedName>
</protein>
<evidence type="ECO:0000256" key="1">
    <source>
        <dbReference type="ARBA" id="ARBA00022741"/>
    </source>
</evidence>
<name>A0A7X9NQL1_9BIFI</name>
<keyword evidence="2" id="KW-0067">ATP-binding</keyword>
<proteinExistence type="predicted"/>
<dbReference type="RefSeq" id="WP_168984065.1">
    <property type="nucleotide sequence ID" value="NZ_JABAGI010000003.1"/>
</dbReference>
<evidence type="ECO:0000259" key="4">
    <source>
        <dbReference type="PROSITE" id="PS51206"/>
    </source>
</evidence>
<organism evidence="5 6">
    <name type="scientific">Bifidobacterium thermophilum</name>
    <dbReference type="NCBI Taxonomy" id="33905"/>
    <lineage>
        <taxon>Bacteria</taxon>
        <taxon>Bacillati</taxon>
        <taxon>Actinomycetota</taxon>
        <taxon>Actinomycetes</taxon>
        <taxon>Bifidobacteriales</taxon>
        <taxon>Bifidobacteriaceae</taxon>
        <taxon>Bifidobacterium</taxon>
    </lineage>
</organism>
<evidence type="ECO:0000313" key="6">
    <source>
        <dbReference type="Proteomes" id="UP000588369"/>
    </source>
</evidence>
<evidence type="ECO:0000256" key="2">
    <source>
        <dbReference type="ARBA" id="ARBA00022840"/>
    </source>
</evidence>
<gene>
    <name evidence="5" type="ORF">HF844_04030</name>
</gene>
<feature type="region of interest" description="Disordered" evidence="3">
    <location>
        <begin position="639"/>
        <end position="664"/>
    </location>
</feature>
<accession>A0A7X9NQL1</accession>
<dbReference type="InterPro" id="IPR015330">
    <property type="entry name" value="DNA_primase/pol_bifunc_N"/>
</dbReference>
<reference evidence="5 6" key="1">
    <citation type="submission" date="2020-04" db="EMBL/GenBank/DDBJ databases">
        <authorList>
            <person name="Hitch T.C.A."/>
            <person name="Wylensek D."/>
            <person name="Clavel T."/>
        </authorList>
    </citation>
    <scope>NUCLEOTIDE SEQUENCE [LARGE SCALE GENOMIC DNA]</scope>
    <source>
        <strain evidence="5 6">BSM-130-P53-3C</strain>
    </source>
</reference>
<dbReference type="PROSITE" id="PS51206">
    <property type="entry name" value="SF3_HELICASE_1"/>
    <property type="match status" value="1"/>
</dbReference>
<dbReference type="InterPro" id="IPR027417">
    <property type="entry name" value="P-loop_NTPase"/>
</dbReference>
<feature type="compositionally biased region" description="Basic and acidic residues" evidence="3">
    <location>
        <begin position="647"/>
        <end position="659"/>
    </location>
</feature>
<dbReference type="Gene3D" id="3.40.50.300">
    <property type="entry name" value="P-loop containing nucleotide triphosphate hydrolases"/>
    <property type="match status" value="1"/>
</dbReference>
<evidence type="ECO:0000256" key="3">
    <source>
        <dbReference type="SAM" id="MobiDB-lite"/>
    </source>
</evidence>
<dbReference type="Proteomes" id="UP000588369">
    <property type="component" value="Unassembled WGS sequence"/>
</dbReference>
<dbReference type="SUPFAM" id="SSF56747">
    <property type="entry name" value="Prim-pol domain"/>
    <property type="match status" value="1"/>
</dbReference>
<evidence type="ECO:0000313" key="5">
    <source>
        <dbReference type="EMBL" id="NME61971.1"/>
    </source>
</evidence>
<dbReference type="AlphaFoldDB" id="A0A7X9NQL1"/>
<dbReference type="EMBL" id="JABAGI010000003">
    <property type="protein sequence ID" value="NME61971.1"/>
    <property type="molecule type" value="Genomic_DNA"/>
</dbReference>
<dbReference type="GO" id="GO:0005524">
    <property type="term" value="F:ATP binding"/>
    <property type="evidence" value="ECO:0007669"/>
    <property type="project" value="UniProtKB-KW"/>
</dbReference>
<dbReference type="InterPro" id="IPR014015">
    <property type="entry name" value="Helicase_SF3_DNA-vir"/>
</dbReference>